<evidence type="ECO:0000313" key="3">
    <source>
        <dbReference type="Proteomes" id="UP001251857"/>
    </source>
</evidence>
<dbReference type="Proteomes" id="UP001251857">
    <property type="component" value="Unassembled WGS sequence"/>
</dbReference>
<evidence type="ECO:0000313" key="2">
    <source>
        <dbReference type="EMBL" id="MDT0635707.1"/>
    </source>
</evidence>
<dbReference type="Pfam" id="PF07045">
    <property type="entry name" value="DUF1330"/>
    <property type="match status" value="1"/>
</dbReference>
<feature type="domain" description="DUF1330" evidence="1">
    <location>
        <begin position="3"/>
        <end position="94"/>
    </location>
</feature>
<accession>A0ABU3C2E7</accession>
<evidence type="ECO:0000259" key="1">
    <source>
        <dbReference type="Pfam" id="PF07045"/>
    </source>
</evidence>
<dbReference type="PANTHER" id="PTHR41521">
    <property type="match status" value="1"/>
</dbReference>
<dbReference type="InterPro" id="IPR010753">
    <property type="entry name" value="DUF1330"/>
</dbReference>
<proteinExistence type="predicted"/>
<comment type="caution">
    <text evidence="2">The sequence shown here is derived from an EMBL/GenBank/DDBJ whole genome shotgun (WGS) entry which is preliminary data.</text>
</comment>
<dbReference type="InterPro" id="IPR011008">
    <property type="entry name" value="Dimeric_a/b-barrel"/>
</dbReference>
<sequence length="99" mass="10826">MAKGYVIFTEVINDQAAYDAYVEKALPTIIESGGKPLVIQDDPEVIEGQWHGPRTVILEFESVEAARSWYNSAGYQAVVGERHAAAEANAVIVGEFEMP</sequence>
<dbReference type="RefSeq" id="WP_311653608.1">
    <property type="nucleotide sequence ID" value="NZ_JAVRIB010000012.1"/>
</dbReference>
<keyword evidence="3" id="KW-1185">Reference proteome</keyword>
<dbReference type="PANTHER" id="PTHR41521:SF4">
    <property type="entry name" value="BLR0684 PROTEIN"/>
    <property type="match status" value="1"/>
</dbReference>
<name>A0ABU3C2E7_9GAMM</name>
<dbReference type="SUPFAM" id="SSF54909">
    <property type="entry name" value="Dimeric alpha+beta barrel"/>
    <property type="match status" value="1"/>
</dbReference>
<dbReference type="Gene3D" id="3.30.70.100">
    <property type="match status" value="1"/>
</dbReference>
<dbReference type="EMBL" id="JAVRIB010000012">
    <property type="protein sequence ID" value="MDT0635707.1"/>
    <property type="molecule type" value="Genomic_DNA"/>
</dbReference>
<organism evidence="2 3">
    <name type="scientific">Spectribacter hydrogenoxidans</name>
    <dbReference type="NCBI Taxonomy" id="3075608"/>
    <lineage>
        <taxon>Bacteria</taxon>
        <taxon>Pseudomonadati</taxon>
        <taxon>Pseudomonadota</taxon>
        <taxon>Gammaproteobacteria</taxon>
        <taxon>Salinisphaerales</taxon>
        <taxon>Salinisphaeraceae</taxon>
        <taxon>Spectribacter</taxon>
    </lineage>
</organism>
<reference evidence="2 3" key="1">
    <citation type="submission" date="2023-09" db="EMBL/GenBank/DDBJ databases">
        <authorList>
            <person name="Rey-Velasco X."/>
        </authorList>
    </citation>
    <scope>NUCLEOTIDE SEQUENCE [LARGE SCALE GENOMIC DNA]</scope>
    <source>
        <strain evidence="2 3">W335</strain>
    </source>
</reference>
<protein>
    <submittedName>
        <fullName evidence="2">DUF1330 domain-containing protein</fullName>
    </submittedName>
</protein>
<gene>
    <name evidence="2" type="ORF">RM532_12180</name>
</gene>